<dbReference type="HOGENOM" id="CLU_1624075_0_0_9"/>
<evidence type="ECO:0000313" key="2">
    <source>
        <dbReference type="Proteomes" id="UP000006238"/>
    </source>
</evidence>
<dbReference type="STRING" id="45851.BHV86_01860"/>
<dbReference type="EMBL" id="ABWN01000022">
    <property type="protein sequence ID" value="EFF69039.1"/>
    <property type="molecule type" value="Genomic_DNA"/>
</dbReference>
<keyword evidence="2" id="KW-1185">Reference proteome</keyword>
<dbReference type="Proteomes" id="UP000006238">
    <property type="component" value="Unassembled WGS sequence"/>
</dbReference>
<comment type="caution">
    <text evidence="1">The sequence shown here is derived from an EMBL/GenBank/DDBJ whole genome shotgun (WGS) entry which is preliminary data.</text>
</comment>
<gene>
    <name evidence="1" type="ORF">BUTYVIB_00844</name>
</gene>
<sequence length="163" mass="18229">MIKIFKKRKENYQMIKGRKIRGIIVAIALIICTAVSVAADSSKGWNIEHKRMDANFYGNVSFSLGKGWFKSVITYYGHVGGGEKDKCTLSENAAHHLFRHPSDEVGTLMISTKSYHTGNIVKEYVAINHQIGTTQVKDSVKSVNVDLQFGNSTDYVSQHFTLD</sequence>
<organism evidence="1 2">
    <name type="scientific">Eshraghiella crossota DSM 2876</name>
    <dbReference type="NCBI Taxonomy" id="511680"/>
    <lineage>
        <taxon>Bacteria</taxon>
        <taxon>Bacillati</taxon>
        <taxon>Bacillota</taxon>
        <taxon>Clostridia</taxon>
        <taxon>Lachnospirales</taxon>
        <taxon>Lachnospiraceae</taxon>
        <taxon>Eshraghiella</taxon>
    </lineage>
</organism>
<protein>
    <submittedName>
        <fullName evidence="1">Uncharacterized protein</fullName>
    </submittedName>
</protein>
<evidence type="ECO:0000313" key="1">
    <source>
        <dbReference type="EMBL" id="EFF69039.1"/>
    </source>
</evidence>
<dbReference type="AlphaFoldDB" id="D4RYD9"/>
<accession>D4RYD9</accession>
<name>D4RYD9_9FIRM</name>
<proteinExistence type="predicted"/>
<reference evidence="1 2" key="1">
    <citation type="submission" date="2010-02" db="EMBL/GenBank/DDBJ databases">
        <authorList>
            <person name="Weinstock G."/>
            <person name="Sodergren E."/>
            <person name="Clifton S."/>
            <person name="Fulton L."/>
            <person name="Fulton B."/>
            <person name="Courtney L."/>
            <person name="Fronick C."/>
            <person name="Harrison M."/>
            <person name="Strong C."/>
            <person name="Farmer C."/>
            <person name="Delahaunty K."/>
            <person name="Markovic C."/>
            <person name="Hall O."/>
            <person name="Minx P."/>
            <person name="Tomlinson C."/>
            <person name="Mitreva M."/>
            <person name="Nelson J."/>
            <person name="Hou S."/>
            <person name="Wollam A."/>
            <person name="Pepin K.H."/>
            <person name="Johnson M."/>
            <person name="Bhonagiri V."/>
            <person name="Zhang X."/>
            <person name="Suruliraj S."/>
            <person name="Warren W."/>
            <person name="Chinwalla A."/>
            <person name="Mardis E.R."/>
            <person name="Wilson R.K."/>
        </authorList>
    </citation>
    <scope>NUCLEOTIDE SEQUENCE [LARGE SCALE GENOMIC DNA]</scope>
    <source>
        <strain evidence="1 2">DSM 2876</strain>
    </source>
</reference>